<reference evidence="3" key="1">
    <citation type="submission" date="2021-04" db="EMBL/GenBank/DDBJ databases">
        <authorList>
            <person name="Yoon J."/>
        </authorList>
    </citation>
    <scope>NUCLEOTIDE SEQUENCE</scope>
    <source>
        <strain evidence="3">KMU-90</strain>
    </source>
</reference>
<feature type="compositionally biased region" description="Basic and acidic residues" evidence="1">
    <location>
        <begin position="1"/>
        <end position="12"/>
    </location>
</feature>
<comment type="caution">
    <text evidence="3">The sequence shown here is derived from an EMBL/GenBank/DDBJ whole genome shotgun (WGS) entry which is preliminary data.</text>
</comment>
<sequence length="1112" mass="118659">MHVIFRESHGLEETETPTDLGQDPADLVVLSFSDSDLGAFAEGWRRGGTDMPSLRLANLAALKHPLSVDIYVERTLAGAKGILIRLIGGVPYWAYGLQQVQALAQSQGIALAVLPADGREDARLDACSTLPVSTLRRLSALCDAGGAVAAQAALAQLALAAGLYAGPVRGAKGLPMVGAWAPDEGVTCAAVALMRAEDGGPCPPALRASPQSFSGKMKPRVLLVFYRSYLVAADLGPIEALYRAFAAAGYDVQALFAPSLKAPEAAGWLQRQVTAFGPDAVVNATAFSGRMGSAGSALDAGGVPVFQVALATATREAWEGAARGLSPADLAMHVVLPEVDGRLSGGVVSFKQPGARDEALQFARYAHVAEDERVAAVVARVDAWRRLGAMAAAKRRVALVLSTYPGKDWQAGHAVGLDAPASARAILRDLRGAGYDVAEMPEPLEGALLARSLHWPLKAYRAALDTLPQALRDDLSAAWGAPEDDPDVVEGAFRFAAIRLGNATLALQPERGFREGREDAYHDLARVPRHAYVAFYLWLRRQADALIHVGAHGTLEWLPGKSVALSPGCWPEALVGALPVLYPFIVNDPGEAAQAKRRIGAVTLGHVPPPLRQTSTPDRLARLEALLDEFSNADGLDPARRDRLQGDIRAEAQALGVEDDLGLDRATSTAEAITRIDRFVCDVKESQFGEGLHVWGRAGGDDPLARASAEAERQSILDALDGRRIEPGPSGSPYRGRKDVLPTGRNLYTTDPRSVPTRAAHAQGVRLAEELVRRHLQDEGDWPRGLIVDLWGSATMRTAGEDFAMALHLMGGRPVWDKGSERVSGVEILPIAELDRPRIDVTLRVSGLFRDVFPTLSALHQQAVRALAARDEAPDWNPYSGRDDLARVYGPAPGSFGLNMGGAAEDYTAEGRQAAGEAWLAASSFALDGDAATHDPQGIRARVRETDLFVHAQDLPETDLLLAADYAAHEAGFAAAQAVTGGQARLYHLDNTNPAQPRARALAEEIARVVMARAANPRWVEGMRAHGFRGAAEIAATLDHMGSFAHLAGAVAPHLFDLYHEATLGDPETEAFLRDANPQAHAAMLDRFRALMEAGLWQTRRNSILAGLEAGE</sequence>
<proteinExistence type="predicted"/>
<dbReference type="InterPro" id="IPR003672">
    <property type="entry name" value="CobN/Mg_chltase"/>
</dbReference>
<feature type="domain" description="CobN/magnesium chelatase" evidence="2">
    <location>
        <begin position="708"/>
        <end position="1102"/>
    </location>
</feature>
<dbReference type="CDD" id="cd10150">
    <property type="entry name" value="CobN_like"/>
    <property type="match status" value="1"/>
</dbReference>
<name>A0A8J7WF95_9RHOB</name>
<keyword evidence="4" id="KW-1185">Reference proteome</keyword>
<dbReference type="PANTHER" id="PTHR44119">
    <property type="entry name" value="MAGNESIUM-CHELATASE SUBUNIT CHLH, CHLOROPLASTIC"/>
    <property type="match status" value="1"/>
</dbReference>
<dbReference type="EC" id="6.6.1.2" evidence="3"/>
<dbReference type="NCBIfam" id="NF008973">
    <property type="entry name" value="PRK12321.1"/>
    <property type="match status" value="1"/>
</dbReference>
<dbReference type="AlphaFoldDB" id="A0A8J7WF95"/>
<feature type="region of interest" description="Disordered" evidence="1">
    <location>
        <begin position="1"/>
        <end position="21"/>
    </location>
</feature>
<organism evidence="3 4">
    <name type="scientific">Thetidibacter halocola</name>
    <dbReference type="NCBI Taxonomy" id="2827239"/>
    <lineage>
        <taxon>Bacteria</taxon>
        <taxon>Pseudomonadati</taxon>
        <taxon>Pseudomonadota</taxon>
        <taxon>Alphaproteobacteria</taxon>
        <taxon>Rhodobacterales</taxon>
        <taxon>Roseobacteraceae</taxon>
        <taxon>Thetidibacter</taxon>
    </lineage>
</organism>
<evidence type="ECO:0000313" key="3">
    <source>
        <dbReference type="EMBL" id="MBS0123988.1"/>
    </source>
</evidence>
<dbReference type="EMBL" id="JAGTUU010000003">
    <property type="protein sequence ID" value="MBS0123988.1"/>
    <property type="molecule type" value="Genomic_DNA"/>
</dbReference>
<dbReference type="PANTHER" id="PTHR44119:SF4">
    <property type="entry name" value="AEROBIC COBALTOCHELATASE SUBUNIT COBN"/>
    <property type="match status" value="1"/>
</dbReference>
<dbReference type="Proteomes" id="UP000681356">
    <property type="component" value="Unassembled WGS sequence"/>
</dbReference>
<feature type="region of interest" description="Disordered" evidence="1">
    <location>
        <begin position="723"/>
        <end position="758"/>
    </location>
</feature>
<evidence type="ECO:0000256" key="1">
    <source>
        <dbReference type="SAM" id="MobiDB-lite"/>
    </source>
</evidence>
<protein>
    <submittedName>
        <fullName evidence="3">Cobaltochelatase subunit CobN</fullName>
        <ecNumber evidence="3">6.6.1.2</ecNumber>
    </submittedName>
</protein>
<accession>A0A8J7WF95</accession>
<feature type="domain" description="CobN/magnesium chelatase" evidence="2">
    <location>
        <begin position="174"/>
        <end position="699"/>
    </location>
</feature>
<evidence type="ECO:0000259" key="2">
    <source>
        <dbReference type="Pfam" id="PF02514"/>
    </source>
</evidence>
<evidence type="ECO:0000313" key="4">
    <source>
        <dbReference type="Proteomes" id="UP000681356"/>
    </source>
</evidence>
<dbReference type="Pfam" id="PF02514">
    <property type="entry name" value="CobN-Mg_chel"/>
    <property type="match status" value="2"/>
</dbReference>
<gene>
    <name evidence="3" type="primary">cobN</name>
    <name evidence="3" type="ORF">KB874_07560</name>
</gene>
<dbReference type="GO" id="GO:0051116">
    <property type="term" value="F:cobaltochelatase activity"/>
    <property type="evidence" value="ECO:0007669"/>
    <property type="project" value="UniProtKB-EC"/>
</dbReference>
<keyword evidence="3" id="KW-0436">Ligase</keyword>
<dbReference type="RefSeq" id="WP_212535964.1">
    <property type="nucleotide sequence ID" value="NZ_JAGTUU010000003.1"/>
</dbReference>